<dbReference type="PATRIC" id="fig|458.5.peg.177"/>
<dbReference type="InterPro" id="IPR036890">
    <property type="entry name" value="HATPase_C_sf"/>
</dbReference>
<dbReference type="SUPFAM" id="SSF55874">
    <property type="entry name" value="ATPase domain of HSP90 chaperone/DNA topoisomerase II/histidine kinase"/>
    <property type="match status" value="1"/>
</dbReference>
<dbReference type="Proteomes" id="UP000054608">
    <property type="component" value="Unassembled WGS sequence"/>
</dbReference>
<dbReference type="STRING" id="458.Lrub_0173"/>
<gene>
    <name evidence="1" type="ORF">Lrub_0173</name>
</gene>
<keyword evidence="2" id="KW-1185">Reference proteome</keyword>
<reference evidence="1 2" key="1">
    <citation type="submission" date="2015-11" db="EMBL/GenBank/DDBJ databases">
        <title>Genomic analysis of 38 Legionella species identifies large and diverse effector repertoires.</title>
        <authorList>
            <person name="Burstein D."/>
            <person name="Amaro F."/>
            <person name="Zusman T."/>
            <person name="Lifshitz Z."/>
            <person name="Cohen O."/>
            <person name="Gilbert J.A."/>
            <person name="Pupko T."/>
            <person name="Shuman H.A."/>
            <person name="Segal G."/>
        </authorList>
    </citation>
    <scope>NUCLEOTIDE SEQUENCE [LARGE SCALE GENOMIC DNA]</scope>
    <source>
        <strain evidence="1 2">WA-270A-C2</strain>
    </source>
</reference>
<dbReference type="OrthoDB" id="9800897at2"/>
<dbReference type="EMBL" id="LNYT01000003">
    <property type="protein sequence ID" value="KTD50549.1"/>
    <property type="molecule type" value="Genomic_DNA"/>
</dbReference>
<accession>A0A0W0Y168</accession>
<comment type="caution">
    <text evidence="1">The sequence shown here is derived from an EMBL/GenBank/DDBJ whole genome shotgun (WGS) entry which is preliminary data.</text>
</comment>
<protein>
    <recommendedName>
        <fullName evidence="3">Histidine kinase/HSP90-like ATPase domain-containing protein</fullName>
    </recommendedName>
</protein>
<evidence type="ECO:0000313" key="1">
    <source>
        <dbReference type="EMBL" id="KTD50549.1"/>
    </source>
</evidence>
<sequence length="283" mass="32317">MLIVTDNTNDREHLEFIDKSFLVNSHYAGFDDLRWHRLRLINHDLIVLMPGSLDISYHLKYLMMASDAAVVVITDNKDAIAKKHSRNLTVLKPPLSPDFFSGCLTTLQQQQQSHKAQVLDFINTLNTGKFVLNHIRQVVPLSKAIAMASSNTPQLRRGVYELLLNAFEHGVYQLGFDLKHQLIADRHYFAELNRRLRDPAFKGKHIELSIYKKEEGTFINITDPGLGFDYKPYLHMNKNLSDARSGRGIAYAANYCFDQLIYKNEGRSVFAVLANQSKALKPL</sequence>
<proteinExistence type="predicted"/>
<name>A0A0W0Y168_9GAMM</name>
<dbReference type="AlphaFoldDB" id="A0A0W0Y168"/>
<dbReference type="RefSeq" id="WP_058530313.1">
    <property type="nucleotide sequence ID" value="NZ_CAAAIN010000003.1"/>
</dbReference>
<evidence type="ECO:0008006" key="3">
    <source>
        <dbReference type="Google" id="ProtNLM"/>
    </source>
</evidence>
<organism evidence="1 2">
    <name type="scientific">Legionella rubrilucens</name>
    <dbReference type="NCBI Taxonomy" id="458"/>
    <lineage>
        <taxon>Bacteria</taxon>
        <taxon>Pseudomonadati</taxon>
        <taxon>Pseudomonadota</taxon>
        <taxon>Gammaproteobacteria</taxon>
        <taxon>Legionellales</taxon>
        <taxon>Legionellaceae</taxon>
        <taxon>Legionella</taxon>
    </lineage>
</organism>
<evidence type="ECO:0000313" key="2">
    <source>
        <dbReference type="Proteomes" id="UP000054608"/>
    </source>
</evidence>